<dbReference type="EMBL" id="UZAI01005829">
    <property type="protein sequence ID" value="VDO92249.1"/>
    <property type="molecule type" value="Genomic_DNA"/>
</dbReference>
<evidence type="ECO:0000313" key="1">
    <source>
        <dbReference type="EMBL" id="VDO92249.1"/>
    </source>
</evidence>
<evidence type="ECO:0000313" key="2">
    <source>
        <dbReference type="Proteomes" id="UP000277204"/>
    </source>
</evidence>
<sequence length="32" mass="3774">MELNVLLVKHQLLLTDPIHKVHHMLCNIQDIN</sequence>
<proteinExistence type="predicted"/>
<dbReference type="Proteomes" id="UP000277204">
    <property type="component" value="Unassembled WGS sequence"/>
</dbReference>
<reference evidence="1 2" key="1">
    <citation type="submission" date="2018-11" db="EMBL/GenBank/DDBJ databases">
        <authorList>
            <consortium name="Pathogen Informatics"/>
        </authorList>
    </citation>
    <scope>NUCLEOTIDE SEQUENCE [LARGE SCALE GENOMIC DNA]</scope>
    <source>
        <strain evidence="1 2">Zambia</strain>
    </source>
</reference>
<name>A0A183M4A1_9TREM</name>
<organism evidence="1 2">
    <name type="scientific">Schistosoma margrebowiei</name>
    <dbReference type="NCBI Taxonomy" id="48269"/>
    <lineage>
        <taxon>Eukaryota</taxon>
        <taxon>Metazoa</taxon>
        <taxon>Spiralia</taxon>
        <taxon>Lophotrochozoa</taxon>
        <taxon>Platyhelminthes</taxon>
        <taxon>Trematoda</taxon>
        <taxon>Digenea</taxon>
        <taxon>Strigeidida</taxon>
        <taxon>Schistosomatoidea</taxon>
        <taxon>Schistosomatidae</taxon>
        <taxon>Schistosoma</taxon>
    </lineage>
</organism>
<protein>
    <submittedName>
        <fullName evidence="1">Uncharacterized protein</fullName>
    </submittedName>
</protein>
<keyword evidence="2" id="KW-1185">Reference proteome</keyword>
<accession>A0A183M4A1</accession>
<dbReference type="AlphaFoldDB" id="A0A183M4A1"/>
<gene>
    <name evidence="1" type="ORF">SMRZ_LOCUS10876</name>
</gene>